<dbReference type="Gene3D" id="1.10.418.10">
    <property type="entry name" value="Calponin-like domain"/>
    <property type="match status" value="2"/>
</dbReference>
<proteinExistence type="predicted"/>
<keyword evidence="5" id="KW-1185">Reference proteome</keyword>
<feature type="domain" description="Calponin-homology (CH)" evidence="3">
    <location>
        <begin position="23"/>
        <end position="142"/>
    </location>
</feature>
<gene>
    <name evidence="4" type="primary">PLS1_2</name>
    <name evidence="4" type="ORF">Ciccas_005013</name>
</gene>
<protein>
    <submittedName>
        <fullName evidence="4">Phospholipid scramblase 1</fullName>
    </submittedName>
</protein>
<dbReference type="Proteomes" id="UP001626550">
    <property type="component" value="Unassembled WGS sequence"/>
</dbReference>
<sequence>MFQVYESRNTPFSGVTAKHTVSPAEERAFVDWINRMLGADMDLVGHLPINAQIDGQLYERCRDGLLICKLINFAVPNTIDERCINKPPFTRSVFKANENLMLAVNSAESIGCCIVNVGPEDIANCSRHLVLGLIWQIIRIGLLSVISLSHHAELACLLSPGECLDDLRLLSPEDLLIRWVNYHLERAGITHRYVRQSSVAAVPESLVSASLDFFTLLYYLLFKKNLGCIQNILTDL</sequence>
<evidence type="ECO:0000256" key="1">
    <source>
        <dbReference type="ARBA" id="ARBA00022737"/>
    </source>
</evidence>
<evidence type="ECO:0000256" key="2">
    <source>
        <dbReference type="ARBA" id="ARBA00023203"/>
    </source>
</evidence>
<dbReference type="GO" id="GO:0003779">
    <property type="term" value="F:actin binding"/>
    <property type="evidence" value="ECO:0007669"/>
    <property type="project" value="UniProtKB-KW"/>
</dbReference>
<dbReference type="InterPro" id="IPR039959">
    <property type="entry name" value="Fimbrin/Plastin"/>
</dbReference>
<evidence type="ECO:0000313" key="4">
    <source>
        <dbReference type="EMBL" id="KAL3316340.1"/>
    </source>
</evidence>
<organism evidence="4 5">
    <name type="scientific">Cichlidogyrus casuarinus</name>
    <dbReference type="NCBI Taxonomy" id="1844966"/>
    <lineage>
        <taxon>Eukaryota</taxon>
        <taxon>Metazoa</taxon>
        <taxon>Spiralia</taxon>
        <taxon>Lophotrochozoa</taxon>
        <taxon>Platyhelminthes</taxon>
        <taxon>Monogenea</taxon>
        <taxon>Monopisthocotylea</taxon>
        <taxon>Dactylogyridea</taxon>
        <taxon>Ancyrocephalidae</taxon>
        <taxon>Cichlidogyrus</taxon>
    </lineage>
</organism>
<dbReference type="InterPro" id="IPR001715">
    <property type="entry name" value="CH_dom"/>
</dbReference>
<dbReference type="Pfam" id="PF00307">
    <property type="entry name" value="CH"/>
    <property type="match status" value="1"/>
</dbReference>
<keyword evidence="1" id="KW-0677">Repeat</keyword>
<dbReference type="PROSITE" id="PS50021">
    <property type="entry name" value="CH"/>
    <property type="match status" value="1"/>
</dbReference>
<dbReference type="InterPro" id="IPR036872">
    <property type="entry name" value="CH_dom_sf"/>
</dbReference>
<dbReference type="PANTHER" id="PTHR19961:SF18">
    <property type="entry name" value="FI19014P1"/>
    <property type="match status" value="1"/>
</dbReference>
<dbReference type="PANTHER" id="PTHR19961">
    <property type="entry name" value="FIMBRIN/PLASTIN"/>
    <property type="match status" value="1"/>
</dbReference>
<keyword evidence="2" id="KW-0009">Actin-binding</keyword>
<evidence type="ECO:0000313" key="5">
    <source>
        <dbReference type="Proteomes" id="UP001626550"/>
    </source>
</evidence>
<comment type="caution">
    <text evidence="4">The sequence shown here is derived from an EMBL/GenBank/DDBJ whole genome shotgun (WGS) entry which is preliminary data.</text>
</comment>
<name>A0ABD2Q9X8_9PLAT</name>
<dbReference type="EMBL" id="JBJKFK010000556">
    <property type="protein sequence ID" value="KAL3316340.1"/>
    <property type="molecule type" value="Genomic_DNA"/>
</dbReference>
<dbReference type="SUPFAM" id="SSF47576">
    <property type="entry name" value="Calponin-homology domain, CH-domain"/>
    <property type="match status" value="1"/>
</dbReference>
<dbReference type="SMART" id="SM00033">
    <property type="entry name" value="CH"/>
    <property type="match status" value="1"/>
</dbReference>
<evidence type="ECO:0000259" key="3">
    <source>
        <dbReference type="PROSITE" id="PS50021"/>
    </source>
</evidence>
<reference evidence="4 5" key="1">
    <citation type="submission" date="2024-11" db="EMBL/GenBank/DDBJ databases">
        <title>Adaptive evolution of stress response genes in parasites aligns with host niche diversity.</title>
        <authorList>
            <person name="Hahn C."/>
            <person name="Resl P."/>
        </authorList>
    </citation>
    <scope>NUCLEOTIDE SEQUENCE [LARGE SCALE GENOMIC DNA]</scope>
    <source>
        <strain evidence="4">EGGRZ-B1_66</strain>
        <tissue evidence="4">Body</tissue>
    </source>
</reference>
<accession>A0ABD2Q9X8</accession>
<dbReference type="AlphaFoldDB" id="A0ABD2Q9X8"/>